<protein>
    <recommendedName>
        <fullName evidence="3">Tc1-like transposase DDE domain-containing protein</fullName>
    </recommendedName>
</protein>
<accession>A0A162QBK2</accession>
<sequence>MTGIYISTVYVYAELYCKHNYTPKRRKRGPETKIDLTPYIPYMMDKFSDVKPSKPTFYRFIKNDCCLSIKKIEKHTQYRHTERVYKARQDVVAAWLLLDTNMDFQKNCVFLDDAGFNLQMTRTRGWSKKGTACILEVAKNAEYNFTVLGAIYHGGLIDLYIHKPTRATILLGKRKADDEGNTTVDNKRSQENPGTNADDYLKFITRVLDALDEKGLKNFYLVQDN</sequence>
<reference evidence="1 2" key="1">
    <citation type="submission" date="2015-06" db="EMBL/GenBank/DDBJ databases">
        <title>Expansion of signal transduction pathways in fungi by whole-genome duplication.</title>
        <authorList>
            <consortium name="DOE Joint Genome Institute"/>
            <person name="Corrochano L.M."/>
            <person name="Kuo A."/>
            <person name="Marcet-Houben M."/>
            <person name="Polaino S."/>
            <person name="Salamov A."/>
            <person name="Villalobos J.M."/>
            <person name="Alvarez M.I."/>
            <person name="Avalos J."/>
            <person name="Benito E.P."/>
            <person name="Benoit I."/>
            <person name="Burger G."/>
            <person name="Camino L.P."/>
            <person name="Canovas D."/>
            <person name="Cerda-Olmedo E."/>
            <person name="Cheng J.-F."/>
            <person name="Dominguez A."/>
            <person name="Elias M."/>
            <person name="Eslava A.P."/>
            <person name="Glaser F."/>
            <person name="Grimwood J."/>
            <person name="Gutierrez G."/>
            <person name="Heitman J."/>
            <person name="Henrissat B."/>
            <person name="Iturriaga E.A."/>
            <person name="Lang B.F."/>
            <person name="Lavin J.L."/>
            <person name="Lee S."/>
            <person name="Li W."/>
            <person name="Lindquist E."/>
            <person name="Lopez-Garcia S."/>
            <person name="Luque E.M."/>
            <person name="Marcos A.T."/>
            <person name="Martin J."/>
            <person name="Mccluskey K."/>
            <person name="Medina H.R."/>
            <person name="Miralles-Duran A."/>
            <person name="Miyazaki A."/>
            <person name="Munoz-Torres E."/>
            <person name="Oguiza J.A."/>
            <person name="Ohm R."/>
            <person name="Olmedo M."/>
            <person name="Orejas M."/>
            <person name="Ortiz-Castellanos L."/>
            <person name="Pisabarro A.G."/>
            <person name="Rodriguez-Romero J."/>
            <person name="Ruiz-Herrera J."/>
            <person name="Ruiz-Vazquez R."/>
            <person name="Sanz C."/>
            <person name="Schackwitz W."/>
            <person name="Schmutz J."/>
            <person name="Shahriari M."/>
            <person name="Shelest E."/>
            <person name="Silva-Franco F."/>
            <person name="Soanes D."/>
            <person name="Syed K."/>
            <person name="Tagua V.G."/>
            <person name="Talbot N.J."/>
            <person name="Thon M."/>
            <person name="De Vries R.P."/>
            <person name="Wiebenga A."/>
            <person name="Yadav J.S."/>
            <person name="Braun E.L."/>
            <person name="Baker S."/>
            <person name="Garre V."/>
            <person name="Horwitz B."/>
            <person name="Torres-Martinez S."/>
            <person name="Idnurm A."/>
            <person name="Herrera-Estrella A."/>
            <person name="Gabaldon T."/>
            <person name="Grigoriev I.V."/>
        </authorList>
    </citation>
    <scope>NUCLEOTIDE SEQUENCE [LARGE SCALE GENOMIC DNA]</scope>
    <source>
        <strain evidence="1 2">CBS 277.49</strain>
    </source>
</reference>
<proteinExistence type="predicted"/>
<name>A0A162QBK2_MUCCL</name>
<dbReference type="Gene3D" id="3.30.420.10">
    <property type="entry name" value="Ribonuclease H-like superfamily/Ribonuclease H"/>
    <property type="match status" value="1"/>
</dbReference>
<organism evidence="1 2">
    <name type="scientific">Mucor lusitanicus CBS 277.49</name>
    <dbReference type="NCBI Taxonomy" id="747725"/>
    <lineage>
        <taxon>Eukaryota</taxon>
        <taxon>Fungi</taxon>
        <taxon>Fungi incertae sedis</taxon>
        <taxon>Mucoromycota</taxon>
        <taxon>Mucoromycotina</taxon>
        <taxon>Mucoromycetes</taxon>
        <taxon>Mucorales</taxon>
        <taxon>Mucorineae</taxon>
        <taxon>Mucoraceae</taxon>
        <taxon>Mucor</taxon>
    </lineage>
</organism>
<evidence type="ECO:0000313" key="2">
    <source>
        <dbReference type="Proteomes" id="UP000077051"/>
    </source>
</evidence>
<keyword evidence="2" id="KW-1185">Reference proteome</keyword>
<dbReference type="VEuPathDB" id="FungiDB:MUCCIDRAFT_85955"/>
<evidence type="ECO:0008006" key="3">
    <source>
        <dbReference type="Google" id="ProtNLM"/>
    </source>
</evidence>
<dbReference type="STRING" id="747725.A0A162QBK2"/>
<dbReference type="AlphaFoldDB" id="A0A162QBK2"/>
<dbReference type="EMBL" id="AMYB01000007">
    <property type="protein sequence ID" value="OAD00550.1"/>
    <property type="molecule type" value="Genomic_DNA"/>
</dbReference>
<comment type="caution">
    <text evidence="1">The sequence shown here is derived from an EMBL/GenBank/DDBJ whole genome shotgun (WGS) entry which is preliminary data.</text>
</comment>
<evidence type="ECO:0000313" key="1">
    <source>
        <dbReference type="EMBL" id="OAD00550.1"/>
    </source>
</evidence>
<dbReference type="Proteomes" id="UP000077051">
    <property type="component" value="Unassembled WGS sequence"/>
</dbReference>
<dbReference type="InterPro" id="IPR036397">
    <property type="entry name" value="RNaseH_sf"/>
</dbReference>
<dbReference type="GO" id="GO:0003676">
    <property type="term" value="F:nucleic acid binding"/>
    <property type="evidence" value="ECO:0007669"/>
    <property type="project" value="InterPro"/>
</dbReference>
<gene>
    <name evidence="1" type="ORF">MUCCIDRAFT_85955</name>
</gene>
<dbReference type="OrthoDB" id="2216069at2759"/>